<evidence type="ECO:0000256" key="5">
    <source>
        <dbReference type="ARBA" id="ARBA00022989"/>
    </source>
</evidence>
<dbReference type="GO" id="GO:0005886">
    <property type="term" value="C:plasma membrane"/>
    <property type="evidence" value="ECO:0007669"/>
    <property type="project" value="UniProtKB-SubCell"/>
</dbReference>
<keyword evidence="9" id="KW-0547">Nucleotide-binding</keyword>
<protein>
    <submittedName>
        <fullName evidence="9">Thiamine ABC transporter ATP-binding protein</fullName>
    </submittedName>
</protein>
<evidence type="ECO:0000259" key="8">
    <source>
        <dbReference type="PROSITE" id="PS50928"/>
    </source>
</evidence>
<comment type="subcellular location">
    <subcellularLocation>
        <location evidence="1 7">Cell membrane</location>
        <topology evidence="1 7">Multi-pass membrane protein</topology>
    </subcellularLocation>
</comment>
<name>A0A2N3QFV9_9BIFI</name>
<dbReference type="InterPro" id="IPR000515">
    <property type="entry name" value="MetI-like"/>
</dbReference>
<feature type="domain" description="ABC transmembrane type-1" evidence="8">
    <location>
        <begin position="97"/>
        <end position="288"/>
    </location>
</feature>
<keyword evidence="6 7" id="KW-0472">Membrane</keyword>
<evidence type="ECO:0000313" key="9">
    <source>
        <dbReference type="EMBL" id="PKU89544.1"/>
    </source>
</evidence>
<keyword evidence="9" id="KW-0067">ATP-binding</keyword>
<keyword evidence="3" id="KW-1003">Cell membrane</keyword>
<dbReference type="EMBL" id="PCGZ01000008">
    <property type="protein sequence ID" value="PKU89544.1"/>
    <property type="molecule type" value="Genomic_DNA"/>
</dbReference>
<feature type="transmembrane region" description="Helical" evidence="7">
    <location>
        <begin position="38"/>
        <end position="59"/>
    </location>
</feature>
<feature type="transmembrane region" description="Helical" evidence="7">
    <location>
        <begin position="209"/>
        <end position="234"/>
    </location>
</feature>
<organism evidence="9 10">
    <name type="scientific">Bifidobacterium pseudolongum subsp. globosum</name>
    <dbReference type="NCBI Taxonomy" id="1690"/>
    <lineage>
        <taxon>Bacteria</taxon>
        <taxon>Bacillati</taxon>
        <taxon>Actinomycetota</taxon>
        <taxon>Actinomycetes</taxon>
        <taxon>Bifidobacteriales</taxon>
        <taxon>Bifidobacteriaceae</taxon>
        <taxon>Bifidobacterium</taxon>
    </lineage>
</organism>
<proteinExistence type="inferred from homology"/>
<feature type="transmembrane region" description="Helical" evidence="7">
    <location>
        <begin position="134"/>
        <end position="156"/>
    </location>
</feature>
<keyword evidence="2 7" id="KW-0813">Transport</keyword>
<evidence type="ECO:0000256" key="3">
    <source>
        <dbReference type="ARBA" id="ARBA00022475"/>
    </source>
</evidence>
<dbReference type="GO" id="GO:0005524">
    <property type="term" value="F:ATP binding"/>
    <property type="evidence" value="ECO:0007669"/>
    <property type="project" value="UniProtKB-KW"/>
</dbReference>
<dbReference type="PANTHER" id="PTHR43744">
    <property type="entry name" value="ABC TRANSPORTER PERMEASE PROTEIN MG189-RELATED-RELATED"/>
    <property type="match status" value="1"/>
</dbReference>
<dbReference type="PROSITE" id="PS50928">
    <property type="entry name" value="ABC_TM1"/>
    <property type="match status" value="1"/>
</dbReference>
<keyword evidence="4 7" id="KW-0812">Transmembrane</keyword>
<gene>
    <name evidence="9" type="ORF">CQR46_1275</name>
</gene>
<dbReference type="GO" id="GO:0055085">
    <property type="term" value="P:transmembrane transport"/>
    <property type="evidence" value="ECO:0007669"/>
    <property type="project" value="InterPro"/>
</dbReference>
<evidence type="ECO:0000313" key="10">
    <source>
        <dbReference type="Proteomes" id="UP000233730"/>
    </source>
</evidence>
<evidence type="ECO:0000256" key="7">
    <source>
        <dbReference type="RuleBase" id="RU363032"/>
    </source>
</evidence>
<sequence length="302" mass="33425">MTYTGERIERTLLFGKRKRRNDPYAYHKSAKTPWGNPIVYILSLLLVLICVVPVLYIILGGFRTNSQITRDPAGMPNPWNFENYATVVSSSTFWVELVNSLIVSLGTMVGVVVLALMVSFVIARYRFRFSRMLYTLFSAGMMFPITVAITPLYLLLRNLHLINSQLGIILPQIAFGLPQAIIILVPFLQSIPMELEEAAQLDGCSRLGFFARMVLPLSGPGVATIAILSFVASWNAYMLPLFLLNDSTKYTLPLGVQMFSSQHSVDTAQVLAFTSLSMIPALICFTIFQKKIVGGLAGAVKG</sequence>
<comment type="similarity">
    <text evidence="7">Belongs to the binding-protein-dependent transport system permease family.</text>
</comment>
<dbReference type="InterPro" id="IPR035906">
    <property type="entry name" value="MetI-like_sf"/>
</dbReference>
<reference evidence="9 10" key="1">
    <citation type="submission" date="2017-10" db="EMBL/GenBank/DDBJ databases">
        <title>Bifidobacterium genomics.</title>
        <authorList>
            <person name="Lugli G.A."/>
            <person name="Milani C."/>
            <person name="Mancabelli L."/>
        </authorList>
    </citation>
    <scope>NUCLEOTIDE SEQUENCE [LARGE SCALE GENOMIC DNA]</scope>
    <source>
        <strain evidence="9 10">1524B</strain>
    </source>
</reference>
<dbReference type="Gene3D" id="1.10.3720.10">
    <property type="entry name" value="MetI-like"/>
    <property type="match status" value="1"/>
</dbReference>
<dbReference type="PANTHER" id="PTHR43744:SF12">
    <property type="entry name" value="ABC TRANSPORTER PERMEASE PROTEIN MG189-RELATED"/>
    <property type="match status" value="1"/>
</dbReference>
<dbReference type="SUPFAM" id="SSF161098">
    <property type="entry name" value="MetI-like"/>
    <property type="match status" value="1"/>
</dbReference>
<evidence type="ECO:0000256" key="1">
    <source>
        <dbReference type="ARBA" id="ARBA00004651"/>
    </source>
</evidence>
<evidence type="ECO:0000256" key="4">
    <source>
        <dbReference type="ARBA" id="ARBA00022692"/>
    </source>
</evidence>
<feature type="transmembrane region" description="Helical" evidence="7">
    <location>
        <begin position="168"/>
        <end position="188"/>
    </location>
</feature>
<feature type="transmembrane region" description="Helical" evidence="7">
    <location>
        <begin position="101"/>
        <end position="122"/>
    </location>
</feature>
<dbReference type="Pfam" id="PF00528">
    <property type="entry name" value="BPD_transp_1"/>
    <property type="match status" value="1"/>
</dbReference>
<dbReference type="RefSeq" id="WP_101430098.1">
    <property type="nucleotide sequence ID" value="NZ_PCGZ01000008.1"/>
</dbReference>
<dbReference type="Proteomes" id="UP000233730">
    <property type="component" value="Unassembled WGS sequence"/>
</dbReference>
<evidence type="ECO:0000256" key="6">
    <source>
        <dbReference type="ARBA" id="ARBA00023136"/>
    </source>
</evidence>
<accession>A0A2N3QFV9</accession>
<keyword evidence="5 7" id="KW-1133">Transmembrane helix</keyword>
<evidence type="ECO:0000256" key="2">
    <source>
        <dbReference type="ARBA" id="ARBA00022448"/>
    </source>
</evidence>
<comment type="caution">
    <text evidence="9">The sequence shown here is derived from an EMBL/GenBank/DDBJ whole genome shotgun (WGS) entry which is preliminary data.</text>
</comment>
<feature type="transmembrane region" description="Helical" evidence="7">
    <location>
        <begin position="268"/>
        <end position="288"/>
    </location>
</feature>
<dbReference type="CDD" id="cd06261">
    <property type="entry name" value="TM_PBP2"/>
    <property type="match status" value="1"/>
</dbReference>
<dbReference type="AlphaFoldDB" id="A0A2N3QFV9"/>